<comment type="caution">
    <text evidence="2">The sequence shown here is derived from an EMBL/GenBank/DDBJ whole genome shotgun (WGS) entry which is preliminary data.</text>
</comment>
<evidence type="ECO:0000313" key="3">
    <source>
        <dbReference type="Proteomes" id="UP000006765"/>
    </source>
</evidence>
<name>K2GNK9_9RHOB</name>
<dbReference type="EMBL" id="AMGO01000036">
    <property type="protein sequence ID" value="EKE44221.1"/>
    <property type="molecule type" value="Genomic_DNA"/>
</dbReference>
<keyword evidence="3" id="KW-1185">Reference proteome</keyword>
<accession>K2GNK9</accession>
<protein>
    <submittedName>
        <fullName evidence="2">Uncharacterized protein</fullName>
    </submittedName>
</protein>
<proteinExistence type="predicted"/>
<feature type="transmembrane region" description="Helical" evidence="1">
    <location>
        <begin position="20"/>
        <end position="39"/>
    </location>
</feature>
<keyword evidence="1" id="KW-0472">Membrane</keyword>
<evidence type="ECO:0000256" key="1">
    <source>
        <dbReference type="SAM" id="Phobius"/>
    </source>
</evidence>
<reference evidence="2 3" key="1">
    <citation type="journal article" date="2012" name="J. Bacteriol.">
        <title>Draft Genome Sequence of Oceaniovalibus guishaninsula JLT2003T.</title>
        <authorList>
            <person name="Tang K."/>
            <person name="Liu K."/>
            <person name="Jiao N."/>
        </authorList>
    </citation>
    <scope>NUCLEOTIDE SEQUENCE [LARGE SCALE GENOMIC DNA]</scope>
    <source>
        <strain evidence="2 3">JLT2003</strain>
    </source>
</reference>
<keyword evidence="1" id="KW-0812">Transmembrane</keyword>
<gene>
    <name evidence="2" type="ORF">OCGS_1737</name>
</gene>
<sequence length="40" mass="4292">MPDDGHDRFPPRAHGLDRAVLCAAGLSLVLAILGVIFLYT</sequence>
<dbReference type="AlphaFoldDB" id="K2GNK9"/>
<organism evidence="2 3">
    <name type="scientific">Oceaniovalibus guishaninsula JLT2003</name>
    <dbReference type="NCBI Taxonomy" id="1231392"/>
    <lineage>
        <taxon>Bacteria</taxon>
        <taxon>Pseudomonadati</taxon>
        <taxon>Pseudomonadota</taxon>
        <taxon>Alphaproteobacteria</taxon>
        <taxon>Rhodobacterales</taxon>
        <taxon>Roseobacteraceae</taxon>
        <taxon>Oceaniovalibus</taxon>
    </lineage>
</organism>
<dbReference type="RefSeq" id="WP_007426889.1">
    <property type="nucleotide sequence ID" value="NZ_AMGO01000036.1"/>
</dbReference>
<dbReference type="STRING" id="1231392.OCGS_1737"/>
<dbReference type="Proteomes" id="UP000006765">
    <property type="component" value="Unassembled WGS sequence"/>
</dbReference>
<evidence type="ECO:0000313" key="2">
    <source>
        <dbReference type="EMBL" id="EKE44221.1"/>
    </source>
</evidence>
<keyword evidence="1" id="KW-1133">Transmembrane helix</keyword>